<evidence type="ECO:0000256" key="2">
    <source>
        <dbReference type="ARBA" id="ARBA00022553"/>
    </source>
</evidence>
<dbReference type="GO" id="GO:0032956">
    <property type="term" value="P:regulation of actin cytoskeleton organization"/>
    <property type="evidence" value="ECO:0007669"/>
    <property type="project" value="TreeGrafter"/>
</dbReference>
<feature type="coiled-coil region" evidence="3">
    <location>
        <begin position="143"/>
        <end position="196"/>
    </location>
</feature>
<keyword evidence="1" id="KW-0343">GTPase activation</keyword>
<feature type="compositionally biased region" description="Polar residues" evidence="4">
    <location>
        <begin position="501"/>
        <end position="510"/>
    </location>
</feature>
<gene>
    <name evidence="7" type="primary">RvY_01617-1</name>
    <name evidence="7" type="synonym">RvY_01617.1</name>
    <name evidence="7" type="ORF">RvY_01617</name>
</gene>
<dbReference type="PANTHER" id="PTHR14130:SF14">
    <property type="entry name" value="RHO GTPASE-ACTIVATING PROTEIN 92B"/>
    <property type="match status" value="1"/>
</dbReference>
<evidence type="ECO:0000259" key="6">
    <source>
        <dbReference type="PROSITE" id="PS51021"/>
    </source>
</evidence>
<evidence type="ECO:0000313" key="7">
    <source>
        <dbReference type="EMBL" id="GAU89018.1"/>
    </source>
</evidence>
<dbReference type="InterPro" id="IPR047165">
    <property type="entry name" value="RHG17/44/SH3BP1-like"/>
</dbReference>
<evidence type="ECO:0000256" key="1">
    <source>
        <dbReference type="ARBA" id="ARBA00022468"/>
    </source>
</evidence>
<feature type="region of interest" description="Disordered" evidence="4">
    <location>
        <begin position="690"/>
        <end position="730"/>
    </location>
</feature>
<keyword evidence="2" id="KW-0597">Phosphoprotein</keyword>
<dbReference type="SUPFAM" id="SSF103657">
    <property type="entry name" value="BAR/IMD domain-like"/>
    <property type="match status" value="1"/>
</dbReference>
<dbReference type="GO" id="GO:0035020">
    <property type="term" value="P:regulation of Rac protein signal transduction"/>
    <property type="evidence" value="ECO:0007669"/>
    <property type="project" value="TreeGrafter"/>
</dbReference>
<dbReference type="AlphaFoldDB" id="A0A1D1US66"/>
<dbReference type="InterPro" id="IPR008936">
    <property type="entry name" value="Rho_GTPase_activation_prot"/>
</dbReference>
<evidence type="ECO:0000259" key="5">
    <source>
        <dbReference type="PROSITE" id="PS50238"/>
    </source>
</evidence>
<dbReference type="EMBL" id="BDGG01000001">
    <property type="protein sequence ID" value="GAU89018.1"/>
    <property type="molecule type" value="Genomic_DNA"/>
</dbReference>
<keyword evidence="3" id="KW-0175">Coiled coil</keyword>
<reference evidence="7 8" key="1">
    <citation type="journal article" date="2016" name="Nat. Commun.">
        <title>Extremotolerant tardigrade genome and improved radiotolerance of human cultured cells by tardigrade-unique protein.</title>
        <authorList>
            <person name="Hashimoto T."/>
            <person name="Horikawa D.D."/>
            <person name="Saito Y."/>
            <person name="Kuwahara H."/>
            <person name="Kozuka-Hata H."/>
            <person name="Shin-I T."/>
            <person name="Minakuchi Y."/>
            <person name="Ohishi K."/>
            <person name="Motoyama A."/>
            <person name="Aizu T."/>
            <person name="Enomoto A."/>
            <person name="Kondo K."/>
            <person name="Tanaka S."/>
            <person name="Hara Y."/>
            <person name="Koshikawa S."/>
            <person name="Sagara H."/>
            <person name="Miura T."/>
            <person name="Yokobori S."/>
            <person name="Miyagawa K."/>
            <person name="Suzuki Y."/>
            <person name="Kubo T."/>
            <person name="Oyama M."/>
            <person name="Kohara Y."/>
            <person name="Fujiyama A."/>
            <person name="Arakawa K."/>
            <person name="Katayama T."/>
            <person name="Toyoda A."/>
            <person name="Kunieda T."/>
        </authorList>
    </citation>
    <scope>NUCLEOTIDE SEQUENCE [LARGE SCALE GENOMIC DNA]</scope>
    <source>
        <strain evidence="7 8">YOKOZUNA-1</strain>
    </source>
</reference>
<feature type="domain" description="Rho-GAP" evidence="5">
    <location>
        <begin position="254"/>
        <end position="455"/>
    </location>
</feature>
<dbReference type="GO" id="GO:0007165">
    <property type="term" value="P:signal transduction"/>
    <property type="evidence" value="ECO:0007669"/>
    <property type="project" value="InterPro"/>
</dbReference>
<comment type="caution">
    <text evidence="7">The sequence shown here is derived from an EMBL/GenBank/DDBJ whole genome shotgun (WGS) entry which is preliminary data.</text>
</comment>
<feature type="region of interest" description="Disordered" evidence="4">
    <location>
        <begin position="596"/>
        <end position="643"/>
    </location>
</feature>
<dbReference type="InterPro" id="IPR004148">
    <property type="entry name" value="BAR_dom"/>
</dbReference>
<dbReference type="Proteomes" id="UP000186922">
    <property type="component" value="Unassembled WGS sequence"/>
</dbReference>
<keyword evidence="8" id="KW-1185">Reference proteome</keyword>
<evidence type="ECO:0000256" key="4">
    <source>
        <dbReference type="SAM" id="MobiDB-lite"/>
    </source>
</evidence>
<name>A0A1D1US66_RAMVA</name>
<dbReference type="SMART" id="SM00721">
    <property type="entry name" value="BAR"/>
    <property type="match status" value="1"/>
</dbReference>
<evidence type="ECO:0000313" key="8">
    <source>
        <dbReference type="Proteomes" id="UP000186922"/>
    </source>
</evidence>
<dbReference type="PANTHER" id="PTHR14130">
    <property type="entry name" value="3BP-1 RELATED RHOGAP"/>
    <property type="match status" value="1"/>
</dbReference>
<dbReference type="STRING" id="947166.A0A1D1US66"/>
<dbReference type="OrthoDB" id="19923at2759"/>
<dbReference type="Gene3D" id="1.10.555.10">
    <property type="entry name" value="Rho GTPase activation protein"/>
    <property type="match status" value="1"/>
</dbReference>
<dbReference type="Gene3D" id="1.20.1270.60">
    <property type="entry name" value="Arfaptin homology (AH) domain/BAR domain"/>
    <property type="match status" value="1"/>
</dbReference>
<feature type="region of interest" description="Disordered" evidence="4">
    <location>
        <begin position="483"/>
        <end position="571"/>
    </location>
</feature>
<dbReference type="GO" id="GO:0005737">
    <property type="term" value="C:cytoplasm"/>
    <property type="evidence" value="ECO:0007669"/>
    <property type="project" value="InterPro"/>
</dbReference>
<evidence type="ECO:0000256" key="3">
    <source>
        <dbReference type="SAM" id="Coils"/>
    </source>
</evidence>
<organism evidence="7 8">
    <name type="scientific">Ramazzottius varieornatus</name>
    <name type="common">Water bear</name>
    <name type="synonym">Tardigrade</name>
    <dbReference type="NCBI Taxonomy" id="947166"/>
    <lineage>
        <taxon>Eukaryota</taxon>
        <taxon>Metazoa</taxon>
        <taxon>Ecdysozoa</taxon>
        <taxon>Tardigrada</taxon>
        <taxon>Eutardigrada</taxon>
        <taxon>Parachela</taxon>
        <taxon>Hypsibioidea</taxon>
        <taxon>Ramazzottiidae</taxon>
        <taxon>Ramazzottius</taxon>
    </lineage>
</organism>
<protein>
    <recommendedName>
        <fullName evidence="9">Rho-GAP domain-containing protein</fullName>
    </recommendedName>
</protein>
<dbReference type="Pfam" id="PF03114">
    <property type="entry name" value="BAR"/>
    <property type="match status" value="1"/>
</dbReference>
<dbReference type="PROSITE" id="PS51021">
    <property type="entry name" value="BAR"/>
    <property type="match status" value="1"/>
</dbReference>
<accession>A0A1D1US66</accession>
<dbReference type="GO" id="GO:0005096">
    <property type="term" value="F:GTPase activator activity"/>
    <property type="evidence" value="ECO:0007669"/>
    <property type="project" value="UniProtKB-KW"/>
</dbReference>
<dbReference type="Pfam" id="PF00620">
    <property type="entry name" value="RhoGAP"/>
    <property type="match status" value="1"/>
</dbReference>
<feature type="compositionally biased region" description="Basic and acidic residues" evidence="4">
    <location>
        <begin position="485"/>
        <end position="500"/>
    </location>
</feature>
<dbReference type="SMART" id="SM00324">
    <property type="entry name" value="RhoGAP"/>
    <property type="match status" value="1"/>
</dbReference>
<feature type="domain" description="BAR" evidence="6">
    <location>
        <begin position="16"/>
        <end position="249"/>
    </location>
</feature>
<dbReference type="PROSITE" id="PS50238">
    <property type="entry name" value="RHOGAP"/>
    <property type="match status" value="1"/>
</dbReference>
<dbReference type="SUPFAM" id="SSF48350">
    <property type="entry name" value="GTPase activation domain, GAP"/>
    <property type="match status" value="1"/>
</dbReference>
<dbReference type="InterPro" id="IPR027267">
    <property type="entry name" value="AH/BAR_dom_sf"/>
</dbReference>
<proteinExistence type="predicted"/>
<sequence>MAKRNFFDRMVQKVDQSFNRNEKSDVLSGEFEYLSKLCQTMQEVCHTLAQEIKECIPNSVNEPAKRLKKTKSWALAQTFKECGRDNFDNRNSFGFLLQFSGDTEECLAKEQIHYEARVEESVLNQLTALEADFKTVAKSRKNLHKLCADMDSAKKKYEGLARQSTISTSESNAAKITHAKTEYDDLTRQVDTQRDQLSVELLSMAPRQVDAAKVLIKHIELKKEYHQQALRIFDSIDPAVQLLKEKMIHPLFGTDLKAELDRRSAEIALVLDICCTYLYHCSLKEEGLFRIAGSSSRVKFLRAAFDAQLPMISNGTEQYQVVNLLTNDMDHHAITSLLKTYLRELPDPLPTAALYKEWMDTTRIADVEERKRVLKAVIEKLPDENYANLCFLIQFLAVVASHSEENKMTAVNLAIVIAPSLFTTGTSEKVQFDMAATSSANTIVETLITYQDELFPGDFQPSNSFPVTPNFFNYSEFEHLASASEPERSELSVPPIKRDTSPSTLAVTTTPHKEEPPVKAKKAPPPPSLPKRITVVDPVPPKTISEEVSRHSPPPIAVPEDVSSPTPKPRLYPDMSTIAASYGPTILPVAYSPPKHPSAPAVEEGTTNGVAVAPSPVPVPRNKTKPAVPPHHHTRAASADISSNKLAVNKTFMSAENKAEKNDTKFPFEGTLPERTESLIQKSIERLQIQDSSKPMLQPKPASAQLAATKASQGKPPTPPPRQIHENTYL</sequence>
<dbReference type="InterPro" id="IPR000198">
    <property type="entry name" value="RhoGAP_dom"/>
</dbReference>
<evidence type="ECO:0008006" key="9">
    <source>
        <dbReference type="Google" id="ProtNLM"/>
    </source>
</evidence>